<dbReference type="Pfam" id="PF13699">
    <property type="entry name" value="eCIS_core"/>
    <property type="match status" value="1"/>
</dbReference>
<feature type="region of interest" description="Disordered" evidence="1">
    <location>
        <begin position="1"/>
        <end position="49"/>
    </location>
</feature>
<feature type="compositionally biased region" description="Polar residues" evidence="1">
    <location>
        <begin position="1"/>
        <end position="22"/>
    </location>
</feature>
<comment type="caution">
    <text evidence="3">The sequence shown here is derived from an EMBL/GenBank/DDBJ whole genome shotgun (WGS) entry which is preliminary data.</text>
</comment>
<evidence type="ECO:0000259" key="2">
    <source>
        <dbReference type="Pfam" id="PF13699"/>
    </source>
</evidence>
<organism evidence="3">
    <name type="scientific">Desulfacinum infernum</name>
    <dbReference type="NCBI Taxonomy" id="35837"/>
    <lineage>
        <taxon>Bacteria</taxon>
        <taxon>Pseudomonadati</taxon>
        <taxon>Thermodesulfobacteriota</taxon>
        <taxon>Syntrophobacteria</taxon>
        <taxon>Syntrophobacterales</taxon>
        <taxon>Syntrophobacteraceae</taxon>
        <taxon>Desulfacinum</taxon>
    </lineage>
</organism>
<dbReference type="InterPro" id="IPR049802">
    <property type="entry name" value="RhsC-like_FIX"/>
</dbReference>
<reference evidence="3" key="1">
    <citation type="journal article" date="2020" name="mSystems">
        <title>Genome- and Community-Level Interaction Insights into Carbon Utilization and Element Cycling Functions of Hydrothermarchaeota in Hydrothermal Sediment.</title>
        <authorList>
            <person name="Zhou Z."/>
            <person name="Liu Y."/>
            <person name="Xu W."/>
            <person name="Pan J."/>
            <person name="Luo Z.H."/>
            <person name="Li M."/>
        </authorList>
    </citation>
    <scope>NUCLEOTIDE SEQUENCE [LARGE SCALE GENOMIC DNA]</scope>
    <source>
        <strain evidence="3">SpSt-456</strain>
    </source>
</reference>
<feature type="compositionally biased region" description="Pro residues" evidence="1">
    <location>
        <begin position="123"/>
        <end position="135"/>
    </location>
</feature>
<dbReference type="InterPro" id="IPR025295">
    <property type="entry name" value="eCIS_core_dom"/>
</dbReference>
<proteinExistence type="predicted"/>
<sequence length="1439" mass="159686">MPSLTHQTRQTKASQTKDSTSLRIGPKGSRPSRASASCGALLQRSPDGGQTSVFGAPRLTFGVSSVLHLPEPFPRYHLGMWSLNLELDPDLERRIEWLMAEELDPGRLHNLLLEGADRVESAPWPPSLTQPPSPAPTGSIRTPSPGPSPPREGTLGDVARALAATEPVAHMLESLQETARDHALGIWRGASPGERALLVSAFAVIGGGTLAGVLANPSARDRVLPLLNGRLLPIPGVDWLRVEIYTGPDSVMFGAHVDLGALLPAEWGFGPGSPHAIGGPPTPEPFAPVQRKGENAPELSAPSAAGVMRALEWSEGRGSAVDLGVRREMEDHLGADLSSVTIHQDAQSDALAQTVGARAFTWGRDIYFRSGFYRPENPQGRRLLVHELVHAVQHTEGSLTTRNPAGRLLVSHPDDPLEIQAERIAASWEEETSHGGLSARRNAVPVPSFTRTISFEAGGLSHLRTIPKGSLWPGSRAVVQNDLENRKPAAVMKDHGREASRHAAPAPARIDAQEVLTRDFSHLASVLSQDQIRQIQRVLDARREMERLDRRLEPIRSSILSTDVRRRERLLEQARHHMDIDREHRVLVVPTDRVLADDVVGTETDAPAEVRLYKQRLYRELIRFPMILTIPDGYPPQPLLTYRWGPGRWHVPHRHGQVRFQDVMTIQRFNLDYQRVLLHGMVETLEEMLELRRRMGGMIDDARGRVVGEIEGRLWNTTVRVGWEIGRLGGYANDGRGRHEMLGDLFRLRGARIVLRAPDNWLHIYELDPQIHLRDLTSPRHDGYGYILRRGTQVQVHQILTSNGAWLEETSDGWRHAEYSTGLNVVEEFAVGAIFGDWYEEPSTSATIGQILVGCIPIVGQIADARDVAAGIHRMWETGGREGKLQTVLALVGFVPLLGDAIKRAARSGGRRAAAEVFERAAPEIQNRLSRRLMRNPDEVARHFPSLRRPEVAAEVAENTALLRRAVHEGGAAVQEYAARVARQLETRGGNAGVLVHLHGGEWASVARALARAGTQGTELMNRMQAWRVRQFDLLEQEVHSAFREMGAGVTGRTLGPPQMQRTGTNAMTSDVDVSFLGRDSTVYRNYAITVMERRYGAEWKRLLDADIFADPRRLHFFAELPGRAARDVEQRMVRETELNTLARMLREGTPRETVERYARDANVPMERVTERLRELERLASDPTLRRRLELQMDDLHRRFELETDSARKVALAEEMAQTQSRLNAAIEGPYVSPGGAARHVTRRDDIAHIRSGPFTPLSPAMNYMATLDDLAMISHVAVRAAGEGFGGSTAKNLMKYCDRLLVAAGQNGVDLARIRSARSLYEEVGGILSAARRDPLAAAERLGPLVRRAQGQLDEAIDDVIRATRANAERYLASPVPGVNRRSVLETVEHSIGALHSQKASLARITSIIIRRHLVLPHREAREPQEVRPPTMMRPMVR</sequence>
<evidence type="ECO:0000256" key="1">
    <source>
        <dbReference type="SAM" id="MobiDB-lite"/>
    </source>
</evidence>
<name>A0A832EKI4_9BACT</name>
<accession>A0A832EKI4</accession>
<gene>
    <name evidence="3" type="ORF">ENS06_14020</name>
</gene>
<protein>
    <submittedName>
        <fullName evidence="3">DUF4157 domain-containing protein</fullName>
    </submittedName>
</protein>
<feature type="region of interest" description="Disordered" evidence="1">
    <location>
        <begin position="121"/>
        <end position="155"/>
    </location>
</feature>
<dbReference type="EMBL" id="DSTK01000039">
    <property type="protein sequence ID" value="HFK98425.1"/>
    <property type="molecule type" value="Genomic_DNA"/>
</dbReference>
<evidence type="ECO:0000313" key="3">
    <source>
        <dbReference type="EMBL" id="HFK98425.1"/>
    </source>
</evidence>
<feature type="domain" description="eCIS core" evidence="2">
    <location>
        <begin position="321"/>
        <end position="397"/>
    </location>
</feature>
<dbReference type="CDD" id="cd20746">
    <property type="entry name" value="FIX_Ntox15_NUC_DUF4112_RhsA-like"/>
    <property type="match status" value="1"/>
</dbReference>